<protein>
    <recommendedName>
        <fullName evidence="9">WRKY domain-containing protein</fullName>
    </recommendedName>
</protein>
<dbReference type="InterPro" id="IPR044810">
    <property type="entry name" value="WRKY_plant"/>
</dbReference>
<dbReference type="SUPFAM" id="SSF118290">
    <property type="entry name" value="WRKY DNA-binding domain"/>
    <property type="match status" value="1"/>
</dbReference>
<comment type="similarity">
    <text evidence="6">Belongs to the WRKY group II-e family.</text>
</comment>
<keyword evidence="3" id="KW-0238">DNA-binding</keyword>
<dbReference type="Pfam" id="PF03106">
    <property type="entry name" value="WRKY"/>
    <property type="match status" value="1"/>
</dbReference>
<keyword evidence="8" id="KW-0812">Transmembrane</keyword>
<dbReference type="FunFam" id="2.20.25.80:FF:000007">
    <property type="entry name" value="WRKY transcription factor 22"/>
    <property type="match status" value="1"/>
</dbReference>
<evidence type="ECO:0000256" key="3">
    <source>
        <dbReference type="ARBA" id="ARBA00023125"/>
    </source>
</evidence>
<feature type="domain" description="WRKY" evidence="9">
    <location>
        <begin position="92"/>
        <end position="158"/>
    </location>
</feature>
<evidence type="ECO:0000256" key="4">
    <source>
        <dbReference type="ARBA" id="ARBA00023163"/>
    </source>
</evidence>
<evidence type="ECO:0000313" key="11">
    <source>
        <dbReference type="Proteomes" id="UP000593564"/>
    </source>
</evidence>
<proteinExistence type="inferred from homology"/>
<keyword evidence="8" id="KW-0472">Membrane</keyword>
<feature type="compositionally biased region" description="Low complexity" evidence="7">
    <location>
        <begin position="186"/>
        <end position="203"/>
    </location>
</feature>
<evidence type="ECO:0000256" key="6">
    <source>
        <dbReference type="ARBA" id="ARBA00060761"/>
    </source>
</evidence>
<keyword evidence="5" id="KW-0539">Nucleus</keyword>
<evidence type="ECO:0000256" key="5">
    <source>
        <dbReference type="ARBA" id="ARBA00023242"/>
    </source>
</evidence>
<evidence type="ECO:0000256" key="7">
    <source>
        <dbReference type="SAM" id="MobiDB-lite"/>
    </source>
</evidence>
<name>A0A7J7H182_CAMSI</name>
<dbReference type="InterPro" id="IPR036576">
    <property type="entry name" value="WRKY_dom_sf"/>
</dbReference>
<evidence type="ECO:0000313" key="10">
    <source>
        <dbReference type="EMBL" id="KAF5946275.1"/>
    </source>
</evidence>
<keyword evidence="4" id="KW-0804">Transcription</keyword>
<organism evidence="10 11">
    <name type="scientific">Camellia sinensis</name>
    <name type="common">Tea plant</name>
    <name type="synonym">Thea sinensis</name>
    <dbReference type="NCBI Taxonomy" id="4442"/>
    <lineage>
        <taxon>Eukaryota</taxon>
        <taxon>Viridiplantae</taxon>
        <taxon>Streptophyta</taxon>
        <taxon>Embryophyta</taxon>
        <taxon>Tracheophyta</taxon>
        <taxon>Spermatophyta</taxon>
        <taxon>Magnoliopsida</taxon>
        <taxon>eudicotyledons</taxon>
        <taxon>Gunneridae</taxon>
        <taxon>Pentapetalae</taxon>
        <taxon>asterids</taxon>
        <taxon>Ericales</taxon>
        <taxon>Theaceae</taxon>
        <taxon>Camellia</taxon>
    </lineage>
</organism>
<dbReference type="PANTHER" id="PTHR32096:SF61">
    <property type="entry name" value="WRKY TRANSCRIPTION FACTOR 22"/>
    <property type="match status" value="1"/>
</dbReference>
<feature type="compositionally biased region" description="Polar residues" evidence="7">
    <location>
        <begin position="160"/>
        <end position="179"/>
    </location>
</feature>
<feature type="region of interest" description="Disordered" evidence="7">
    <location>
        <begin position="151"/>
        <end position="220"/>
    </location>
</feature>
<evidence type="ECO:0000256" key="1">
    <source>
        <dbReference type="ARBA" id="ARBA00004123"/>
    </source>
</evidence>
<keyword evidence="11" id="KW-1185">Reference proteome</keyword>
<keyword evidence="2" id="KW-0805">Transcription regulation</keyword>
<gene>
    <name evidence="10" type="ORF">HYC85_016503</name>
</gene>
<keyword evidence="8" id="KW-1133">Transmembrane helix</keyword>
<dbReference type="Proteomes" id="UP000593564">
    <property type="component" value="Unassembled WGS sequence"/>
</dbReference>
<feature type="transmembrane region" description="Helical" evidence="8">
    <location>
        <begin position="63"/>
        <end position="80"/>
    </location>
</feature>
<dbReference type="Gene3D" id="2.20.25.80">
    <property type="entry name" value="WRKY domain"/>
    <property type="match status" value="1"/>
</dbReference>
<dbReference type="InterPro" id="IPR003657">
    <property type="entry name" value="WRKY_dom"/>
</dbReference>
<dbReference type="GO" id="GO:0005634">
    <property type="term" value="C:nucleus"/>
    <property type="evidence" value="ECO:0007669"/>
    <property type="project" value="UniProtKB-SubCell"/>
</dbReference>
<reference evidence="10 11" key="2">
    <citation type="submission" date="2020-07" db="EMBL/GenBank/DDBJ databases">
        <title>Genome assembly of wild tea tree DASZ reveals pedigree and selection history of tea varieties.</title>
        <authorList>
            <person name="Zhang W."/>
        </authorList>
    </citation>
    <scope>NUCLEOTIDE SEQUENCE [LARGE SCALE GENOMIC DNA]</scope>
    <source>
        <strain evidence="11">cv. G240</strain>
        <tissue evidence="10">Leaf</tissue>
    </source>
</reference>
<dbReference type="SMART" id="SM00774">
    <property type="entry name" value="WRKY"/>
    <property type="match status" value="1"/>
</dbReference>
<dbReference type="EMBL" id="JACBKZ010000007">
    <property type="protein sequence ID" value="KAF5946275.1"/>
    <property type="molecule type" value="Genomic_DNA"/>
</dbReference>
<evidence type="ECO:0000256" key="8">
    <source>
        <dbReference type="SAM" id="Phobius"/>
    </source>
</evidence>
<dbReference type="GO" id="GO:0000976">
    <property type="term" value="F:transcription cis-regulatory region binding"/>
    <property type="evidence" value="ECO:0007669"/>
    <property type="project" value="TreeGrafter"/>
</dbReference>
<sequence length="265" mass="29210">MEDDWDLHAVVRGCATTSSTTTTTTTTATTTSCSFQPRANDGDDQFIFFPDPFESRIAENDTHLVKTVFILMMGLFLFFHRKNQSKRVCQVPAEGLSSDTWSWRKYGQKPIKGSPYPRGYYRCSTSKGCSARKQVERNRSDPGMFILTYTGEHNHPMPTHRNSLAGSTRQKPVTPQTVTAGDATKPSSSSSPPVSPAASLSPVTEKMEEREDEDDEFGVSDMVITDDFFEGLEELTGDCYPDDFPASLTFPWLVNKAATTAAGGG</sequence>
<dbReference type="GO" id="GO:0003700">
    <property type="term" value="F:DNA-binding transcription factor activity"/>
    <property type="evidence" value="ECO:0007669"/>
    <property type="project" value="InterPro"/>
</dbReference>
<evidence type="ECO:0000256" key="2">
    <source>
        <dbReference type="ARBA" id="ARBA00023015"/>
    </source>
</evidence>
<evidence type="ECO:0000259" key="9">
    <source>
        <dbReference type="PROSITE" id="PS50811"/>
    </source>
</evidence>
<comment type="caution">
    <text evidence="10">The sequence shown here is derived from an EMBL/GenBank/DDBJ whole genome shotgun (WGS) entry which is preliminary data.</text>
</comment>
<dbReference type="PANTHER" id="PTHR32096">
    <property type="entry name" value="WRKY TRANSCRIPTION FACTOR 30-RELATED-RELATED"/>
    <property type="match status" value="1"/>
</dbReference>
<comment type="subcellular location">
    <subcellularLocation>
        <location evidence="1">Nucleus</location>
    </subcellularLocation>
</comment>
<reference evidence="11" key="1">
    <citation type="journal article" date="2020" name="Nat. Commun.">
        <title>Genome assembly of wild tea tree DASZ reveals pedigree and selection history of tea varieties.</title>
        <authorList>
            <person name="Zhang W."/>
            <person name="Zhang Y."/>
            <person name="Qiu H."/>
            <person name="Guo Y."/>
            <person name="Wan H."/>
            <person name="Zhang X."/>
            <person name="Scossa F."/>
            <person name="Alseekh S."/>
            <person name="Zhang Q."/>
            <person name="Wang P."/>
            <person name="Xu L."/>
            <person name="Schmidt M.H."/>
            <person name="Jia X."/>
            <person name="Li D."/>
            <person name="Zhu A."/>
            <person name="Guo F."/>
            <person name="Chen W."/>
            <person name="Ni D."/>
            <person name="Usadel B."/>
            <person name="Fernie A.R."/>
            <person name="Wen W."/>
        </authorList>
    </citation>
    <scope>NUCLEOTIDE SEQUENCE [LARGE SCALE GENOMIC DNA]</scope>
    <source>
        <strain evidence="11">cv. G240</strain>
    </source>
</reference>
<dbReference type="AlphaFoldDB" id="A0A7J7H182"/>
<accession>A0A7J7H182</accession>
<dbReference type="PROSITE" id="PS50811">
    <property type="entry name" value="WRKY"/>
    <property type="match status" value="1"/>
</dbReference>